<name>A0ABD0KLC9_9CAEN</name>
<gene>
    <name evidence="1" type="ORF">BaRGS_00020823</name>
</gene>
<proteinExistence type="predicted"/>
<evidence type="ECO:0000313" key="2">
    <source>
        <dbReference type="Proteomes" id="UP001519460"/>
    </source>
</evidence>
<dbReference type="EMBL" id="JACVVK020000157">
    <property type="protein sequence ID" value="KAK7487922.1"/>
    <property type="molecule type" value="Genomic_DNA"/>
</dbReference>
<organism evidence="1 2">
    <name type="scientific">Batillaria attramentaria</name>
    <dbReference type="NCBI Taxonomy" id="370345"/>
    <lineage>
        <taxon>Eukaryota</taxon>
        <taxon>Metazoa</taxon>
        <taxon>Spiralia</taxon>
        <taxon>Lophotrochozoa</taxon>
        <taxon>Mollusca</taxon>
        <taxon>Gastropoda</taxon>
        <taxon>Caenogastropoda</taxon>
        <taxon>Sorbeoconcha</taxon>
        <taxon>Cerithioidea</taxon>
        <taxon>Batillariidae</taxon>
        <taxon>Batillaria</taxon>
    </lineage>
</organism>
<dbReference type="Proteomes" id="UP001519460">
    <property type="component" value="Unassembled WGS sequence"/>
</dbReference>
<keyword evidence="2" id="KW-1185">Reference proteome</keyword>
<reference evidence="1 2" key="1">
    <citation type="journal article" date="2023" name="Sci. Data">
        <title>Genome assembly of the Korean intertidal mud-creeper Batillaria attramentaria.</title>
        <authorList>
            <person name="Patra A.K."/>
            <person name="Ho P.T."/>
            <person name="Jun S."/>
            <person name="Lee S.J."/>
            <person name="Kim Y."/>
            <person name="Won Y.J."/>
        </authorList>
    </citation>
    <scope>NUCLEOTIDE SEQUENCE [LARGE SCALE GENOMIC DNA]</scope>
    <source>
        <strain evidence="1">Wonlab-2016</strain>
    </source>
</reference>
<comment type="caution">
    <text evidence="1">The sequence shown here is derived from an EMBL/GenBank/DDBJ whole genome shotgun (WGS) entry which is preliminary data.</text>
</comment>
<dbReference type="AlphaFoldDB" id="A0ABD0KLC9"/>
<evidence type="ECO:0000313" key="1">
    <source>
        <dbReference type="EMBL" id="KAK7487922.1"/>
    </source>
</evidence>
<protein>
    <submittedName>
        <fullName evidence="1">Uncharacterized protein</fullName>
    </submittedName>
</protein>
<accession>A0ABD0KLC9</accession>
<sequence>MSAFNDLCRFTPARRWFPIFQASIASLHTKTPLPSSVPGNPVLRSLGPRHKIPTSPTVRFRILGGPRHVTDWSTVPGYKTSYFSDTNGLAENGYVTTQLVAVNARNLTSNTVESQIRLDDSAPGLSGEYIPLVIEYRTLSAKGNEEK</sequence>